<feature type="transmembrane region" description="Helical" evidence="1">
    <location>
        <begin position="89"/>
        <end position="109"/>
    </location>
</feature>
<dbReference type="OrthoDB" id="2969627at2"/>
<feature type="transmembrane region" description="Helical" evidence="1">
    <location>
        <begin position="31"/>
        <end position="50"/>
    </location>
</feature>
<dbReference type="EMBL" id="QKRB01000035">
    <property type="protein sequence ID" value="PZD96886.1"/>
    <property type="molecule type" value="Genomic_DNA"/>
</dbReference>
<dbReference type="RefSeq" id="WP_111145589.1">
    <property type="nucleotide sequence ID" value="NZ_QKRB01000035.1"/>
</dbReference>
<name>A0A2W1LCN1_9BACL</name>
<feature type="transmembrane region" description="Helical" evidence="1">
    <location>
        <begin position="62"/>
        <end position="83"/>
    </location>
</feature>
<organism evidence="2 3">
    <name type="scientific">Paenibacillus sambharensis</name>
    <dbReference type="NCBI Taxonomy" id="1803190"/>
    <lineage>
        <taxon>Bacteria</taxon>
        <taxon>Bacillati</taxon>
        <taxon>Bacillota</taxon>
        <taxon>Bacilli</taxon>
        <taxon>Bacillales</taxon>
        <taxon>Paenibacillaceae</taxon>
        <taxon>Paenibacillus</taxon>
    </lineage>
</organism>
<gene>
    <name evidence="2" type="ORF">DNH61_05050</name>
</gene>
<evidence type="ECO:0008006" key="4">
    <source>
        <dbReference type="Google" id="ProtNLM"/>
    </source>
</evidence>
<proteinExistence type="predicted"/>
<reference evidence="2 3" key="1">
    <citation type="submission" date="2018-06" db="EMBL/GenBank/DDBJ databases">
        <title>Paenibacillus imtechensis sp. nov.</title>
        <authorList>
            <person name="Pinnaka A.K."/>
            <person name="Singh H."/>
            <person name="Kaur M."/>
        </authorList>
    </citation>
    <scope>NUCLEOTIDE SEQUENCE [LARGE SCALE GENOMIC DNA]</scope>
    <source>
        <strain evidence="2 3">SMB1</strain>
    </source>
</reference>
<keyword evidence="1" id="KW-1133">Transmembrane helix</keyword>
<dbReference type="InterPro" id="IPR021493">
    <property type="entry name" value="DUF3147"/>
</dbReference>
<comment type="caution">
    <text evidence="2">The sequence shown here is derived from an EMBL/GenBank/DDBJ whole genome shotgun (WGS) entry which is preliminary data.</text>
</comment>
<dbReference type="Proteomes" id="UP000249522">
    <property type="component" value="Unassembled WGS sequence"/>
</dbReference>
<keyword evidence="1" id="KW-0812">Transmembrane</keyword>
<protein>
    <recommendedName>
        <fullName evidence="4">DUF3147 domain-containing protein</fullName>
    </recommendedName>
</protein>
<dbReference type="AlphaFoldDB" id="A0A2W1LCN1"/>
<evidence type="ECO:0000313" key="2">
    <source>
        <dbReference type="EMBL" id="PZD96886.1"/>
    </source>
</evidence>
<keyword evidence="1" id="KW-0472">Membrane</keyword>
<evidence type="ECO:0000256" key="1">
    <source>
        <dbReference type="SAM" id="Phobius"/>
    </source>
</evidence>
<feature type="transmembrane region" description="Helical" evidence="1">
    <location>
        <begin position="7"/>
        <end position="25"/>
    </location>
</feature>
<evidence type="ECO:0000313" key="3">
    <source>
        <dbReference type="Proteomes" id="UP000249522"/>
    </source>
</evidence>
<keyword evidence="3" id="KW-1185">Reference proteome</keyword>
<sequence length="136" mass="14755">MKSKDLILRFVLGGLAVMLSYLVSVVLPWKLLAGMFAAFPAVMVTAVMVVGQENGSRKAAQIAQGAFYGMLGCAVCVLTVLVFLNWRPYWWLSILFGIVLWFGSAVVIARMKDWVTQQHKHKAAAAPAAARAAGDL</sequence>
<accession>A0A2W1LCN1</accession>
<dbReference type="Pfam" id="PF11345">
    <property type="entry name" value="DUF3147"/>
    <property type="match status" value="1"/>
</dbReference>